<proteinExistence type="predicted"/>
<dbReference type="Gene3D" id="1.20.140.10">
    <property type="entry name" value="Butyryl-CoA Dehydrogenase, subunit A, domain 3"/>
    <property type="match status" value="1"/>
</dbReference>
<dbReference type="EMBL" id="CAFBQG010000086">
    <property type="protein sequence ID" value="CAB5049471.1"/>
    <property type="molecule type" value="Genomic_DNA"/>
</dbReference>
<dbReference type="PANTHER" id="PTHR43884">
    <property type="entry name" value="ACYL-COA DEHYDROGENASE"/>
    <property type="match status" value="1"/>
</dbReference>
<dbReference type="AlphaFoldDB" id="A0A6J7T8E2"/>
<protein>
    <submittedName>
        <fullName evidence="3">Unannotated protein</fullName>
    </submittedName>
</protein>
<sequence length="54" mass="6249">MEITTDAVQLLGGYGFTRDYPVERMMRDAKITQIYEGTNQVQRIVMSRHTLASR</sequence>
<keyword evidence="1" id="KW-0285">Flavoprotein</keyword>
<name>A0A6J7T8E2_9ZZZZ</name>
<reference evidence="3" key="1">
    <citation type="submission" date="2020-05" db="EMBL/GenBank/DDBJ databases">
        <authorList>
            <person name="Chiriac C."/>
            <person name="Salcher M."/>
            <person name="Ghai R."/>
            <person name="Kavagutti S V."/>
        </authorList>
    </citation>
    <scope>NUCLEOTIDE SEQUENCE</scope>
</reference>
<dbReference type="PANTHER" id="PTHR43884:SF12">
    <property type="entry name" value="ISOVALERYL-COA DEHYDROGENASE, MITOCHONDRIAL-RELATED"/>
    <property type="match status" value="1"/>
</dbReference>
<dbReference type="InterPro" id="IPR009075">
    <property type="entry name" value="AcylCo_DH/oxidase_C"/>
</dbReference>
<dbReference type="InterPro" id="IPR036250">
    <property type="entry name" value="AcylCo_DH-like_C"/>
</dbReference>
<dbReference type="PROSITE" id="PS00073">
    <property type="entry name" value="ACYL_COA_DH_2"/>
    <property type="match status" value="1"/>
</dbReference>
<dbReference type="GO" id="GO:0003995">
    <property type="term" value="F:acyl-CoA dehydrogenase activity"/>
    <property type="evidence" value="ECO:0007669"/>
    <property type="project" value="InterPro"/>
</dbReference>
<evidence type="ECO:0000259" key="2">
    <source>
        <dbReference type="Pfam" id="PF00441"/>
    </source>
</evidence>
<accession>A0A6J7T8E2</accession>
<feature type="domain" description="Acyl-CoA dehydrogenase/oxidase C-terminal" evidence="2">
    <location>
        <begin position="1"/>
        <end position="49"/>
    </location>
</feature>
<dbReference type="SUPFAM" id="SSF47203">
    <property type="entry name" value="Acyl-CoA dehydrogenase C-terminal domain-like"/>
    <property type="match status" value="1"/>
</dbReference>
<dbReference type="Pfam" id="PF00441">
    <property type="entry name" value="Acyl-CoA_dh_1"/>
    <property type="match status" value="1"/>
</dbReference>
<gene>
    <name evidence="3" type="ORF">UFOPK4301_00784</name>
</gene>
<evidence type="ECO:0000313" key="3">
    <source>
        <dbReference type="EMBL" id="CAB5049471.1"/>
    </source>
</evidence>
<evidence type="ECO:0000256" key="1">
    <source>
        <dbReference type="ARBA" id="ARBA00022630"/>
    </source>
</evidence>
<organism evidence="3">
    <name type="scientific">freshwater metagenome</name>
    <dbReference type="NCBI Taxonomy" id="449393"/>
    <lineage>
        <taxon>unclassified sequences</taxon>
        <taxon>metagenomes</taxon>
        <taxon>ecological metagenomes</taxon>
    </lineage>
</organism>
<dbReference type="InterPro" id="IPR006089">
    <property type="entry name" value="Acyl-CoA_DH_CS"/>
</dbReference>